<evidence type="ECO:0008006" key="3">
    <source>
        <dbReference type="Google" id="ProtNLM"/>
    </source>
</evidence>
<dbReference type="Proteomes" id="UP000198397">
    <property type="component" value="Unassembled WGS sequence"/>
</dbReference>
<proteinExistence type="predicted"/>
<organism evidence="1 2">
    <name type="scientific">Halorubrum vacuolatum</name>
    <name type="common">Natronobacterium vacuolatum</name>
    <dbReference type="NCBI Taxonomy" id="63740"/>
    <lineage>
        <taxon>Archaea</taxon>
        <taxon>Methanobacteriati</taxon>
        <taxon>Methanobacteriota</taxon>
        <taxon>Stenosarchaea group</taxon>
        <taxon>Halobacteria</taxon>
        <taxon>Halobacteriales</taxon>
        <taxon>Haloferacaceae</taxon>
        <taxon>Halorubrum</taxon>
    </lineage>
</organism>
<keyword evidence="2" id="KW-1185">Reference proteome</keyword>
<name>A0A238UP70_HALVU</name>
<accession>A0A238UP70</accession>
<evidence type="ECO:0000313" key="2">
    <source>
        <dbReference type="Proteomes" id="UP000198397"/>
    </source>
</evidence>
<gene>
    <name evidence="1" type="ORF">SAMN06264855_101192</name>
</gene>
<dbReference type="EMBL" id="FZNQ01000001">
    <property type="protein sequence ID" value="SNR23922.1"/>
    <property type="molecule type" value="Genomic_DNA"/>
</dbReference>
<sequence length="277" mass="32320">MIPSIDLPQSESINKLNKYPKYEYMVSYYAKRAAEIVREEGIVAFSKQSRNFINQQFSIDQKLFKIHTFKNGLSNRVRYDSPPSPFRPIVVDPQNVEHRHYKFSTPRNGLGKVKGGNWDAEANLVPTSEDKTIAGLRQRFEEQKDWEETIYFEKFRSKYNGNEERVKERCEYVESLYEDIKNNGYRRAKDGENTRQRSGYGQKLEVLVVIDRNGKIHHQGKGSHRLAIAKILQIPVPVQVLVRHEQWQNLRDEVCNDGLPEDRKELANHADLKDVLG</sequence>
<dbReference type="OrthoDB" id="197906at2157"/>
<dbReference type="AlphaFoldDB" id="A0A238UP70"/>
<reference evidence="1 2" key="1">
    <citation type="submission" date="2017-06" db="EMBL/GenBank/DDBJ databases">
        <authorList>
            <person name="Kim H.J."/>
            <person name="Triplett B.A."/>
        </authorList>
    </citation>
    <scope>NUCLEOTIDE SEQUENCE [LARGE SCALE GENOMIC DNA]</scope>
    <source>
        <strain evidence="1 2">DSM 8800</strain>
    </source>
</reference>
<evidence type="ECO:0000313" key="1">
    <source>
        <dbReference type="EMBL" id="SNR23922.1"/>
    </source>
</evidence>
<protein>
    <recommendedName>
        <fullName evidence="3">ParB-like nuclease domain-containing protein</fullName>
    </recommendedName>
</protein>
<dbReference type="RefSeq" id="WP_089383175.1">
    <property type="nucleotide sequence ID" value="NZ_FZNQ01000001.1"/>
</dbReference>